<dbReference type="Gene3D" id="3.80.10.10">
    <property type="entry name" value="Ribonuclease Inhibitor"/>
    <property type="match status" value="1"/>
</dbReference>
<accession>A0A9P5TYS4</accession>
<evidence type="ECO:0008006" key="3">
    <source>
        <dbReference type="Google" id="ProtNLM"/>
    </source>
</evidence>
<keyword evidence="2" id="KW-1185">Reference proteome</keyword>
<gene>
    <name evidence="1" type="ORF">BDP27DRAFT_1341288</name>
</gene>
<sequence length="575" mass="63949">MTDWDTNSSPFAPMIGTNYILSAAELNRLKAMLVHPVNKLASLELEIGHAQATLDALLHEKQRVKSYVDAHRVLLSPVRQIPPETLAEIFVQCLPSDPPYGLRDLAKAPLLLTTICKDWRHIALTTPRLWKSLHIHLPAHLSAEACAKRVQGVIAWLERSGSSPLSISLHGMSHYPDTAPNQENLLRSVMKFSHRFENTDLSLPSSALSIFGELAPPTFPILASLRLRDLGVDNRVRGGRFTISRASQEHAAAANFALLGLLFPRMPGLHALSLQLSFGANKNPLLPCNWKHLTSLDLSSPMHPDQALDILAQVPQMCTLALTIEIYPDIPHWKEKATAYLNNLSKLRLSLTPTQSVLLESDFLFVFGCKLHCPALQSFSVSCPTLIVISKLIFVSLPLDMLEELELEIITTPEVLTECLSLIPNLTSFKFTDCAYRPQATHPIQDSHIASLTSSPSNPIPCWPRLERIQILSVNPRMHATQDAGSDSLTPAALTRFLDSRTQSPLKTCHILFRAQPSFSQMELDILRSLERNGLSLRFSYLVNSRDEQPEHDLPDMGLAPIPHTRIHGTKQISL</sequence>
<dbReference type="EMBL" id="JADNRY010000295">
    <property type="protein sequence ID" value="KAF9059524.1"/>
    <property type="molecule type" value="Genomic_DNA"/>
</dbReference>
<dbReference type="Proteomes" id="UP000772434">
    <property type="component" value="Unassembled WGS sequence"/>
</dbReference>
<protein>
    <recommendedName>
        <fullName evidence="3">F-box domain-containing protein</fullName>
    </recommendedName>
</protein>
<evidence type="ECO:0000313" key="1">
    <source>
        <dbReference type="EMBL" id="KAF9059524.1"/>
    </source>
</evidence>
<comment type="caution">
    <text evidence="1">The sequence shown here is derived from an EMBL/GenBank/DDBJ whole genome shotgun (WGS) entry which is preliminary data.</text>
</comment>
<name>A0A9P5TYS4_9AGAR</name>
<proteinExistence type="predicted"/>
<reference evidence="1" key="1">
    <citation type="submission" date="2020-11" db="EMBL/GenBank/DDBJ databases">
        <authorList>
            <consortium name="DOE Joint Genome Institute"/>
            <person name="Ahrendt S."/>
            <person name="Riley R."/>
            <person name="Andreopoulos W."/>
            <person name="Labutti K."/>
            <person name="Pangilinan J."/>
            <person name="Ruiz-Duenas F.J."/>
            <person name="Barrasa J.M."/>
            <person name="Sanchez-Garcia M."/>
            <person name="Camarero S."/>
            <person name="Miyauchi S."/>
            <person name="Serrano A."/>
            <person name="Linde D."/>
            <person name="Babiker R."/>
            <person name="Drula E."/>
            <person name="Ayuso-Fernandez I."/>
            <person name="Pacheco R."/>
            <person name="Padilla G."/>
            <person name="Ferreira P."/>
            <person name="Barriuso J."/>
            <person name="Kellner H."/>
            <person name="Castanera R."/>
            <person name="Alfaro M."/>
            <person name="Ramirez L."/>
            <person name="Pisabarro A.G."/>
            <person name="Kuo A."/>
            <person name="Tritt A."/>
            <person name="Lipzen A."/>
            <person name="He G."/>
            <person name="Yan M."/>
            <person name="Ng V."/>
            <person name="Cullen D."/>
            <person name="Martin F."/>
            <person name="Rosso M.-N."/>
            <person name="Henrissat B."/>
            <person name="Hibbett D."/>
            <person name="Martinez A.T."/>
            <person name="Grigoriev I.V."/>
        </authorList>
    </citation>
    <scope>NUCLEOTIDE SEQUENCE</scope>
    <source>
        <strain evidence="1">AH 40177</strain>
    </source>
</reference>
<dbReference type="OrthoDB" id="3365698at2759"/>
<dbReference type="AlphaFoldDB" id="A0A9P5TYS4"/>
<organism evidence="1 2">
    <name type="scientific">Rhodocollybia butyracea</name>
    <dbReference type="NCBI Taxonomy" id="206335"/>
    <lineage>
        <taxon>Eukaryota</taxon>
        <taxon>Fungi</taxon>
        <taxon>Dikarya</taxon>
        <taxon>Basidiomycota</taxon>
        <taxon>Agaricomycotina</taxon>
        <taxon>Agaricomycetes</taxon>
        <taxon>Agaricomycetidae</taxon>
        <taxon>Agaricales</taxon>
        <taxon>Marasmiineae</taxon>
        <taxon>Omphalotaceae</taxon>
        <taxon>Rhodocollybia</taxon>
    </lineage>
</organism>
<dbReference type="InterPro" id="IPR032675">
    <property type="entry name" value="LRR_dom_sf"/>
</dbReference>
<evidence type="ECO:0000313" key="2">
    <source>
        <dbReference type="Proteomes" id="UP000772434"/>
    </source>
</evidence>